<dbReference type="PANTHER" id="PTHR43884:SF12">
    <property type="entry name" value="ISOVALERYL-COA DEHYDROGENASE, MITOCHONDRIAL-RELATED"/>
    <property type="match status" value="1"/>
</dbReference>
<evidence type="ECO:0008006" key="5">
    <source>
        <dbReference type="Google" id="ProtNLM"/>
    </source>
</evidence>
<dbReference type="Gene3D" id="1.10.540.10">
    <property type="entry name" value="Acyl-CoA dehydrogenase/oxidase, N-terminal domain"/>
    <property type="match status" value="1"/>
</dbReference>
<dbReference type="Proteomes" id="UP001501676">
    <property type="component" value="Unassembled WGS sequence"/>
</dbReference>
<comment type="caution">
    <text evidence="3">The sequence shown here is derived from an EMBL/GenBank/DDBJ whole genome shotgun (WGS) entry which is preliminary data.</text>
</comment>
<name>A0ABP6SUC3_9ACTN</name>
<proteinExistence type="predicted"/>
<dbReference type="EMBL" id="BAAAYN010000012">
    <property type="protein sequence ID" value="GAA3385545.1"/>
    <property type="molecule type" value="Genomic_DNA"/>
</dbReference>
<keyword evidence="4" id="KW-1185">Reference proteome</keyword>
<dbReference type="Pfam" id="PF02770">
    <property type="entry name" value="Acyl-CoA_dh_M"/>
    <property type="match status" value="1"/>
</dbReference>
<feature type="domain" description="Acyl-CoA dehydrogenase/oxidase N-terminal" evidence="2">
    <location>
        <begin position="12"/>
        <end position="122"/>
    </location>
</feature>
<evidence type="ECO:0000259" key="1">
    <source>
        <dbReference type="Pfam" id="PF02770"/>
    </source>
</evidence>
<accession>A0ABP6SUC3</accession>
<evidence type="ECO:0000259" key="2">
    <source>
        <dbReference type="Pfam" id="PF02771"/>
    </source>
</evidence>
<evidence type="ECO:0000313" key="4">
    <source>
        <dbReference type="Proteomes" id="UP001501676"/>
    </source>
</evidence>
<feature type="domain" description="Acyl-CoA oxidase/dehydrogenase middle" evidence="1">
    <location>
        <begin position="127"/>
        <end position="215"/>
    </location>
</feature>
<protein>
    <recommendedName>
        <fullName evidence="5">Acyl-CoA dehydrogenase</fullName>
    </recommendedName>
</protein>
<dbReference type="SUPFAM" id="SSF56645">
    <property type="entry name" value="Acyl-CoA dehydrogenase NM domain-like"/>
    <property type="match status" value="1"/>
</dbReference>
<dbReference type="InterPro" id="IPR046373">
    <property type="entry name" value="Acyl-CoA_Oxase/DH_mid-dom_sf"/>
</dbReference>
<sequence>MDTSFGIYRLAEEHGYVRDAVREIAEGAIAPYAADVDDNSRFPVEAREALTKAGFHAVGVPKEYDGEGADAITGAIVVEEVARVCASSSLIPAVNKLGSTPVILSGSDELKREVLPPLARGEAMFSYALSEREAGSDPASMSTRAVRDGDHWVLNGTKAWITNSGISTYYTVMAKTDPNAGSRGISAFVVHKDDPGFSVGTPERKLGVKGSPTTRCSGIVQFSK</sequence>
<evidence type="ECO:0000313" key="3">
    <source>
        <dbReference type="EMBL" id="GAA3385545.1"/>
    </source>
</evidence>
<dbReference type="PROSITE" id="PS00072">
    <property type="entry name" value="ACYL_COA_DH_1"/>
    <property type="match status" value="1"/>
</dbReference>
<dbReference type="InterPro" id="IPR013786">
    <property type="entry name" value="AcylCoA_DH/ox_N"/>
</dbReference>
<dbReference type="InterPro" id="IPR006089">
    <property type="entry name" value="Acyl-CoA_DH_CS"/>
</dbReference>
<gene>
    <name evidence="3" type="ORF">GCM10020369_19480</name>
</gene>
<dbReference type="InterPro" id="IPR009100">
    <property type="entry name" value="AcylCoA_DH/oxidase_NM_dom_sf"/>
</dbReference>
<dbReference type="PANTHER" id="PTHR43884">
    <property type="entry name" value="ACYL-COA DEHYDROGENASE"/>
    <property type="match status" value="1"/>
</dbReference>
<reference evidence="4" key="1">
    <citation type="journal article" date="2019" name="Int. J. Syst. Evol. Microbiol.">
        <title>The Global Catalogue of Microorganisms (GCM) 10K type strain sequencing project: providing services to taxonomists for standard genome sequencing and annotation.</title>
        <authorList>
            <consortium name="The Broad Institute Genomics Platform"/>
            <consortium name="The Broad Institute Genome Sequencing Center for Infectious Disease"/>
            <person name="Wu L."/>
            <person name="Ma J."/>
        </authorList>
    </citation>
    <scope>NUCLEOTIDE SEQUENCE [LARGE SCALE GENOMIC DNA]</scope>
    <source>
        <strain evidence="4">JCM 9458</strain>
    </source>
</reference>
<dbReference type="Pfam" id="PF02771">
    <property type="entry name" value="Acyl-CoA_dh_N"/>
    <property type="match status" value="1"/>
</dbReference>
<dbReference type="InterPro" id="IPR037069">
    <property type="entry name" value="AcylCoA_DH/ox_N_sf"/>
</dbReference>
<organism evidence="3 4">
    <name type="scientific">Cryptosporangium minutisporangium</name>
    <dbReference type="NCBI Taxonomy" id="113569"/>
    <lineage>
        <taxon>Bacteria</taxon>
        <taxon>Bacillati</taxon>
        <taxon>Actinomycetota</taxon>
        <taxon>Actinomycetes</taxon>
        <taxon>Cryptosporangiales</taxon>
        <taxon>Cryptosporangiaceae</taxon>
        <taxon>Cryptosporangium</taxon>
    </lineage>
</organism>
<dbReference type="InterPro" id="IPR006091">
    <property type="entry name" value="Acyl-CoA_Oxase/DH_mid-dom"/>
</dbReference>
<dbReference type="Gene3D" id="2.40.110.10">
    <property type="entry name" value="Butyryl-CoA Dehydrogenase, subunit A, domain 2"/>
    <property type="match status" value="1"/>
</dbReference>